<evidence type="ECO:0000259" key="5">
    <source>
        <dbReference type="Pfam" id="PF00849"/>
    </source>
</evidence>
<dbReference type="GO" id="GO:0000455">
    <property type="term" value="P:enzyme-directed rRNA pseudouridine synthesis"/>
    <property type="evidence" value="ECO:0007669"/>
    <property type="project" value="TreeGrafter"/>
</dbReference>
<accession>A0A9Q8ZU47</accession>
<organism evidence="6 7">
    <name type="scientific">Fructilactobacillus cliffordii</name>
    <dbReference type="NCBI Taxonomy" id="2940299"/>
    <lineage>
        <taxon>Bacteria</taxon>
        <taxon>Bacillati</taxon>
        <taxon>Bacillota</taxon>
        <taxon>Bacilli</taxon>
        <taxon>Lactobacillales</taxon>
        <taxon>Lactobacillaceae</taxon>
        <taxon>Fructilactobacillus</taxon>
    </lineage>
</organism>
<keyword evidence="7" id="KW-1185">Reference proteome</keyword>
<feature type="domain" description="Pseudouridine synthase RsuA/RluA-like" evidence="5">
    <location>
        <begin position="87"/>
        <end position="239"/>
    </location>
</feature>
<evidence type="ECO:0000256" key="1">
    <source>
        <dbReference type="ARBA" id="ARBA00000073"/>
    </source>
</evidence>
<dbReference type="Pfam" id="PF00849">
    <property type="entry name" value="PseudoU_synth_2"/>
    <property type="match status" value="1"/>
</dbReference>
<comment type="catalytic activity">
    <reaction evidence="1 4">
        <text>a uridine in RNA = a pseudouridine in RNA</text>
        <dbReference type="Rhea" id="RHEA:48348"/>
        <dbReference type="Rhea" id="RHEA-COMP:12068"/>
        <dbReference type="Rhea" id="RHEA-COMP:12069"/>
        <dbReference type="ChEBI" id="CHEBI:65314"/>
        <dbReference type="ChEBI" id="CHEBI:65315"/>
    </reaction>
</comment>
<dbReference type="AlphaFoldDB" id="A0A9Q8ZU47"/>
<dbReference type="GO" id="GO:0009982">
    <property type="term" value="F:pseudouridine synthase activity"/>
    <property type="evidence" value="ECO:0007669"/>
    <property type="project" value="InterPro"/>
</dbReference>
<dbReference type="InterPro" id="IPR050188">
    <property type="entry name" value="RluA_PseudoU_synthase"/>
</dbReference>
<feature type="active site" evidence="3">
    <location>
        <position position="135"/>
    </location>
</feature>
<evidence type="ECO:0000256" key="3">
    <source>
        <dbReference type="PIRSR" id="PIRSR606225-1"/>
    </source>
</evidence>
<dbReference type="PANTHER" id="PTHR21600:SF35">
    <property type="entry name" value="PSEUDOURIDINE SYNTHASE"/>
    <property type="match status" value="1"/>
</dbReference>
<proteinExistence type="inferred from homology"/>
<sequence length="300" mass="34255">MSKFQWTNQQSSSLKLRTFLLEHGVTRSLLKRVKFHGGELQVNQKICYPHEIIHPGDVVTVSLPPEPQNPHLQVSERSISILFEDDNYLILNKPATVATVPSSLYPNHTLVNRVLGYYMRQGYANRVIHVVNRLDKGTSGPVIFAKNSLAHSLLDRKLQRHEVQKHYIALLDGQAVNDHATIILPIGRRTGSFLERAVVNDGKFAQTEFWLLDRTMRHSLVKIQLHTGRTHQIRVHFAALGLPLVGDWLYNPTNHELPHQALHCYRMSFFDALTQRTVTVTAPVPPYFSQLMQPKNDFPS</sequence>
<name>A0A9Q8ZU47_9LACO</name>
<dbReference type="EC" id="5.4.99.-" evidence="4"/>
<reference evidence="6" key="1">
    <citation type="submission" date="2022-05" db="EMBL/GenBank/DDBJ databases">
        <authorList>
            <person name="Oliphant S.A."/>
            <person name="Watson-Haigh N.S."/>
            <person name="Sumby K.M."/>
            <person name="Gardner J.M."/>
            <person name="Jiranek V."/>
        </authorList>
    </citation>
    <scope>NUCLEOTIDE SEQUENCE</scope>
    <source>
        <strain evidence="6">KI4_B1</strain>
    </source>
</reference>
<dbReference type="GO" id="GO:0003723">
    <property type="term" value="F:RNA binding"/>
    <property type="evidence" value="ECO:0007669"/>
    <property type="project" value="InterPro"/>
</dbReference>
<evidence type="ECO:0000313" key="7">
    <source>
        <dbReference type="Proteomes" id="UP001055911"/>
    </source>
</evidence>
<protein>
    <recommendedName>
        <fullName evidence="4">Pseudouridine synthase</fullName>
        <ecNumber evidence="4">5.4.99.-</ecNumber>
    </recommendedName>
</protein>
<dbReference type="CDD" id="cd02869">
    <property type="entry name" value="PseudoU_synth_RluA_like"/>
    <property type="match status" value="1"/>
</dbReference>
<gene>
    <name evidence="6" type="ORF">M3M40_01270</name>
</gene>
<dbReference type="InterPro" id="IPR020103">
    <property type="entry name" value="PsdUridine_synth_cat_dom_sf"/>
</dbReference>
<dbReference type="SUPFAM" id="SSF55120">
    <property type="entry name" value="Pseudouridine synthase"/>
    <property type="match status" value="1"/>
</dbReference>
<dbReference type="InterPro" id="IPR006225">
    <property type="entry name" value="PsdUridine_synth_RluC/D"/>
</dbReference>
<dbReference type="EMBL" id="CP097119">
    <property type="protein sequence ID" value="USS89445.1"/>
    <property type="molecule type" value="Genomic_DNA"/>
</dbReference>
<dbReference type="Proteomes" id="UP001055911">
    <property type="component" value="Chromosome"/>
</dbReference>
<dbReference type="GO" id="GO:0140098">
    <property type="term" value="F:catalytic activity, acting on RNA"/>
    <property type="evidence" value="ECO:0007669"/>
    <property type="project" value="UniProtKB-ARBA"/>
</dbReference>
<evidence type="ECO:0000256" key="4">
    <source>
        <dbReference type="RuleBase" id="RU362028"/>
    </source>
</evidence>
<dbReference type="InterPro" id="IPR006145">
    <property type="entry name" value="PsdUridine_synth_RsuA/RluA"/>
</dbReference>
<dbReference type="PANTHER" id="PTHR21600">
    <property type="entry name" value="MITOCHONDRIAL RNA PSEUDOURIDINE SYNTHASE"/>
    <property type="match status" value="1"/>
</dbReference>
<comment type="similarity">
    <text evidence="2 4">Belongs to the pseudouridine synthase RluA family.</text>
</comment>
<comment type="function">
    <text evidence="4">Responsible for synthesis of pseudouridine from uracil.</text>
</comment>
<keyword evidence="4" id="KW-0413">Isomerase</keyword>
<dbReference type="RefSeq" id="WP_252766995.1">
    <property type="nucleotide sequence ID" value="NZ_CP097119.1"/>
</dbReference>
<evidence type="ECO:0000313" key="6">
    <source>
        <dbReference type="EMBL" id="USS89445.1"/>
    </source>
</evidence>
<dbReference type="NCBIfam" id="TIGR00005">
    <property type="entry name" value="rluA_subfam"/>
    <property type="match status" value="1"/>
</dbReference>
<dbReference type="Gene3D" id="3.30.2350.10">
    <property type="entry name" value="Pseudouridine synthase"/>
    <property type="match status" value="1"/>
</dbReference>
<evidence type="ECO:0000256" key="2">
    <source>
        <dbReference type="ARBA" id="ARBA00010876"/>
    </source>
</evidence>